<dbReference type="AlphaFoldDB" id="A0A5K7ZZX7"/>
<evidence type="ECO:0000256" key="1">
    <source>
        <dbReference type="SAM" id="Phobius"/>
    </source>
</evidence>
<keyword evidence="1" id="KW-1133">Transmembrane helix</keyword>
<feature type="transmembrane region" description="Helical" evidence="1">
    <location>
        <begin position="42"/>
        <end position="62"/>
    </location>
</feature>
<dbReference type="Pfam" id="PF12966">
    <property type="entry name" value="AtpR"/>
    <property type="match status" value="1"/>
</dbReference>
<gene>
    <name evidence="2" type="ORF">DSCO28_63780</name>
</gene>
<organism evidence="2 3">
    <name type="scientific">Desulfosarcina ovata subsp. sediminis</name>
    <dbReference type="NCBI Taxonomy" id="885957"/>
    <lineage>
        <taxon>Bacteria</taxon>
        <taxon>Pseudomonadati</taxon>
        <taxon>Thermodesulfobacteriota</taxon>
        <taxon>Desulfobacteria</taxon>
        <taxon>Desulfobacterales</taxon>
        <taxon>Desulfosarcinaceae</taxon>
        <taxon>Desulfosarcina</taxon>
    </lineage>
</organism>
<proteinExistence type="predicted"/>
<dbReference type="Proteomes" id="UP000425960">
    <property type="component" value="Chromosome"/>
</dbReference>
<dbReference type="InterPro" id="IPR017581">
    <property type="entry name" value="AtpR-like"/>
</dbReference>
<keyword evidence="1" id="KW-0472">Membrane</keyword>
<reference evidence="2 3" key="1">
    <citation type="submission" date="2019-11" db="EMBL/GenBank/DDBJ databases">
        <title>Comparative genomics of hydrocarbon-degrading Desulfosarcina strains.</title>
        <authorList>
            <person name="Watanabe M."/>
            <person name="Kojima H."/>
            <person name="Fukui M."/>
        </authorList>
    </citation>
    <scope>NUCLEOTIDE SEQUENCE [LARGE SCALE GENOMIC DNA]</scope>
    <source>
        <strain evidence="2 3">28bB2T</strain>
    </source>
</reference>
<protein>
    <recommendedName>
        <fullName evidence="4">ATP synthase subunit I</fullName>
    </recommendedName>
</protein>
<evidence type="ECO:0008006" key="4">
    <source>
        <dbReference type="Google" id="ProtNLM"/>
    </source>
</evidence>
<dbReference type="RefSeq" id="WP_162459178.1">
    <property type="nucleotide sequence ID" value="NZ_AP021876.1"/>
</dbReference>
<feature type="transmembrane region" description="Helical" evidence="1">
    <location>
        <begin position="6"/>
        <end position="30"/>
    </location>
</feature>
<dbReference type="KEGG" id="dov:DSCO28_63780"/>
<dbReference type="NCBIfam" id="TIGR03165">
    <property type="entry name" value="F1F0_chp_2"/>
    <property type="match status" value="1"/>
</dbReference>
<feature type="transmembrane region" description="Helical" evidence="1">
    <location>
        <begin position="68"/>
        <end position="87"/>
    </location>
</feature>
<sequence>MKVDGTMWGLAFLWGAFLGLLYFGGLWLTVKTALDKRRPGRWLAISAIVRLATVLSGFWIVLRMDPAAFFFTLAGFFLVRIALTRILGPESKGPHHATHP</sequence>
<dbReference type="EMBL" id="AP021876">
    <property type="protein sequence ID" value="BBO85812.1"/>
    <property type="molecule type" value="Genomic_DNA"/>
</dbReference>
<name>A0A5K7ZZX7_9BACT</name>
<keyword evidence="1" id="KW-0812">Transmembrane</keyword>
<accession>A0A5K7ZZX7</accession>
<evidence type="ECO:0000313" key="2">
    <source>
        <dbReference type="EMBL" id="BBO85812.1"/>
    </source>
</evidence>
<evidence type="ECO:0000313" key="3">
    <source>
        <dbReference type="Proteomes" id="UP000425960"/>
    </source>
</evidence>